<dbReference type="EMBL" id="CP036264">
    <property type="protein sequence ID" value="QEF98541.1"/>
    <property type="molecule type" value="Genomic_DNA"/>
</dbReference>
<dbReference type="Proteomes" id="UP000321353">
    <property type="component" value="Chromosome"/>
</dbReference>
<organism evidence="1 2">
    <name type="scientific">Stieleria maiorica</name>
    <dbReference type="NCBI Taxonomy" id="2795974"/>
    <lineage>
        <taxon>Bacteria</taxon>
        <taxon>Pseudomonadati</taxon>
        <taxon>Planctomycetota</taxon>
        <taxon>Planctomycetia</taxon>
        <taxon>Pirellulales</taxon>
        <taxon>Pirellulaceae</taxon>
        <taxon>Stieleria</taxon>
    </lineage>
</organism>
<dbReference type="InterPro" id="IPR029455">
    <property type="entry name" value="GHL15"/>
</dbReference>
<gene>
    <name evidence="1" type="ORF">Mal15_25930</name>
</gene>
<proteinExistence type="predicted"/>
<dbReference type="SUPFAM" id="SSF51445">
    <property type="entry name" value="(Trans)glycosidases"/>
    <property type="match status" value="1"/>
</dbReference>
<keyword evidence="2" id="KW-1185">Reference proteome</keyword>
<accession>A0A5B9MB72</accession>
<dbReference type="Pfam" id="PF14885">
    <property type="entry name" value="GHL15"/>
    <property type="match status" value="1"/>
</dbReference>
<dbReference type="Gene3D" id="3.20.20.70">
    <property type="entry name" value="Aldolase class I"/>
    <property type="match status" value="1"/>
</dbReference>
<sequence length="402" mass="46177" precursor="true">MHQIAVMRNLGLRNLAVTVVLPIVILTGTAPGFTQSPGKTDHYPAFSWETVPVGFHFGKDGPLMTATEAEFVASHASFICLEKGHAGKQFDHTEDGIEYEARQLKRFNPDIKVIFYWNTFLDYSMFRAHDDYQKHPKWWLRTLEGNLDKKRGNLMRYDLSNAELRQWWSDVAKKAVVDGSCDGVFMDAFPQIVSEANRAIWGDAKYHAIQQGLVEIVKETRAKIGQDKLIFYNGIRTTPTKHLGNDFIDDTDAVMIEHFGHFNSDSKECMLKDIQAMAESGKQGKIVVFKAWPGFAWTDNEAMAMPLARKRQLAAENITFPLATYLVGAQEHSYFIYNWGYRMRHGCLEWYPEFDKKLGPPLADAKQTGWVLERDFQHAHVWVNLETKQAKIDWHEQRKPSE</sequence>
<dbReference type="InterPro" id="IPR017853">
    <property type="entry name" value="GH"/>
</dbReference>
<dbReference type="InterPro" id="IPR013785">
    <property type="entry name" value="Aldolase_TIM"/>
</dbReference>
<dbReference type="KEGG" id="smam:Mal15_25930"/>
<name>A0A5B9MB72_9BACT</name>
<evidence type="ECO:0008006" key="3">
    <source>
        <dbReference type="Google" id="ProtNLM"/>
    </source>
</evidence>
<evidence type="ECO:0000313" key="1">
    <source>
        <dbReference type="EMBL" id="QEF98541.1"/>
    </source>
</evidence>
<dbReference type="AlphaFoldDB" id="A0A5B9MB72"/>
<evidence type="ECO:0000313" key="2">
    <source>
        <dbReference type="Proteomes" id="UP000321353"/>
    </source>
</evidence>
<protein>
    <recommendedName>
        <fullName evidence="3">Glycoside-hydrolase family GH114 TIM-barrel domain-containing protein</fullName>
    </recommendedName>
</protein>
<reference evidence="1 2" key="1">
    <citation type="submission" date="2019-02" db="EMBL/GenBank/DDBJ databases">
        <title>Planctomycetal bacteria perform biofilm scaping via a novel small molecule.</title>
        <authorList>
            <person name="Jeske O."/>
            <person name="Boedeker C."/>
            <person name="Wiegand S."/>
            <person name="Breitling P."/>
            <person name="Kallscheuer N."/>
            <person name="Jogler M."/>
            <person name="Rohde M."/>
            <person name="Petersen J."/>
            <person name="Medema M.H."/>
            <person name="Surup F."/>
            <person name="Jogler C."/>
        </authorList>
    </citation>
    <scope>NUCLEOTIDE SEQUENCE [LARGE SCALE GENOMIC DNA]</scope>
    <source>
        <strain evidence="1 2">Mal15</strain>
    </source>
</reference>